<accession>A0A1G9KR47</accession>
<feature type="transmembrane region" description="Helical" evidence="2">
    <location>
        <begin position="118"/>
        <end position="138"/>
    </location>
</feature>
<dbReference type="EMBL" id="FNGP01000003">
    <property type="protein sequence ID" value="SDL51917.1"/>
    <property type="molecule type" value="Genomic_DNA"/>
</dbReference>
<feature type="transmembrane region" description="Helical" evidence="2">
    <location>
        <begin position="90"/>
        <end position="112"/>
    </location>
</feature>
<evidence type="ECO:0000313" key="4">
    <source>
        <dbReference type="Proteomes" id="UP000199475"/>
    </source>
</evidence>
<keyword evidence="2" id="KW-0812">Transmembrane</keyword>
<organism evidence="3 4">
    <name type="scientific">Tessaracoccus oleiagri</name>
    <dbReference type="NCBI Taxonomy" id="686624"/>
    <lineage>
        <taxon>Bacteria</taxon>
        <taxon>Bacillati</taxon>
        <taxon>Actinomycetota</taxon>
        <taxon>Actinomycetes</taxon>
        <taxon>Propionibacteriales</taxon>
        <taxon>Propionibacteriaceae</taxon>
        <taxon>Tessaracoccus</taxon>
    </lineage>
</organism>
<name>A0A1G9KR47_9ACTN</name>
<proteinExistence type="predicted"/>
<evidence type="ECO:0000256" key="1">
    <source>
        <dbReference type="SAM" id="MobiDB-lite"/>
    </source>
</evidence>
<feature type="transmembrane region" description="Helical" evidence="2">
    <location>
        <begin position="150"/>
        <end position="177"/>
    </location>
</feature>
<sequence length="187" mass="19256">MTYELMSHTTAGPATGRPRSDVPRGARIAAAFAALFFLANGAVALAGDPASLADHTRGAGAASEMTTGLAFLSGAVCLQWLTPVAGWRRLLWSLAPIGLAVGGVTMLAVPLFGAEPPGWLFLATVACILVGMTAAAVLGTRRVWPWWTGVAVALFLPAMFLVPLANGLVMMLVWVAVAATVRVGSNA</sequence>
<feature type="region of interest" description="Disordered" evidence="1">
    <location>
        <begin position="1"/>
        <end position="20"/>
    </location>
</feature>
<dbReference type="RefSeq" id="WP_093251150.1">
    <property type="nucleotide sequence ID" value="NZ_FNGP01000003.1"/>
</dbReference>
<evidence type="ECO:0000313" key="3">
    <source>
        <dbReference type="EMBL" id="SDL51917.1"/>
    </source>
</evidence>
<evidence type="ECO:0000256" key="2">
    <source>
        <dbReference type="SAM" id="Phobius"/>
    </source>
</evidence>
<reference evidence="3 4" key="1">
    <citation type="submission" date="2016-10" db="EMBL/GenBank/DDBJ databases">
        <authorList>
            <person name="de Groot N.N."/>
        </authorList>
    </citation>
    <scope>NUCLEOTIDE SEQUENCE [LARGE SCALE GENOMIC DNA]</scope>
    <source>
        <strain evidence="3 4">CGMCC 1.9159</strain>
    </source>
</reference>
<keyword evidence="4" id="KW-1185">Reference proteome</keyword>
<dbReference type="AlphaFoldDB" id="A0A1G9KR47"/>
<feature type="transmembrane region" description="Helical" evidence="2">
    <location>
        <begin position="59"/>
        <end position="78"/>
    </location>
</feature>
<protein>
    <submittedName>
        <fullName evidence="3">Uncharacterized protein</fullName>
    </submittedName>
</protein>
<keyword evidence="2" id="KW-1133">Transmembrane helix</keyword>
<feature type="transmembrane region" description="Helical" evidence="2">
    <location>
        <begin position="28"/>
        <end position="47"/>
    </location>
</feature>
<dbReference type="OrthoDB" id="5192192at2"/>
<dbReference type="Proteomes" id="UP000199475">
    <property type="component" value="Unassembled WGS sequence"/>
</dbReference>
<keyword evidence="2" id="KW-0472">Membrane</keyword>
<dbReference type="STRING" id="686624.SAMN04488242_1776"/>
<gene>
    <name evidence="3" type="ORF">SAMN04488242_1776</name>
</gene>